<dbReference type="InterPro" id="IPR011009">
    <property type="entry name" value="Kinase-like_dom_sf"/>
</dbReference>
<name>A0A2G8RB65_9RHOB</name>
<sequence length="266" mass="29357">MSFSDTLTAALGADVATTTPLQGGDLSQIELVTLTDGRQMVAKRGPLVEVEGRVLAALQLLRAPVPAVLHLEQGLLCLQYLSPAPPSRQGWRDLGKALAQLHSHDGAGYGWQEDYALGRVEIRNSTTPDWPTFWAERRLLADISELPGDLAARVETLARRLPDLLPKEPRAAPLHGDLWIGNLHFSEDGAYLIDPACYHGHSEVDLAMLTLFGQPDDAFWRSYGTLDHGFDDRKPIYQLWPALVHLRLFGESYRPMVSGLLHSLAV</sequence>
<accession>A0A2G8RB65</accession>
<evidence type="ECO:0000313" key="4">
    <source>
        <dbReference type="Proteomes" id="UP000231259"/>
    </source>
</evidence>
<dbReference type="PIRSF" id="PIRSF006221">
    <property type="entry name" value="Ketosamine-3-kinase"/>
    <property type="match status" value="1"/>
</dbReference>
<keyword evidence="4" id="KW-1185">Reference proteome</keyword>
<reference evidence="3 4" key="1">
    <citation type="submission" date="2013-09" db="EMBL/GenBank/DDBJ databases">
        <title>Genome sequencing of Phaeobacter antarcticus sp. nov. SM1211.</title>
        <authorList>
            <person name="Zhang X.-Y."/>
            <person name="Liu C."/>
            <person name="Chen X.-L."/>
            <person name="Xie B.-B."/>
            <person name="Qin Q.-L."/>
            <person name="Rong J.-C."/>
            <person name="Zhang Y.-Z."/>
        </authorList>
    </citation>
    <scope>NUCLEOTIDE SEQUENCE [LARGE SCALE GENOMIC DNA]</scope>
    <source>
        <strain evidence="3 4">SM1211</strain>
    </source>
</reference>
<gene>
    <name evidence="3" type="ORF">P775_17380</name>
</gene>
<dbReference type="GO" id="GO:0016301">
    <property type="term" value="F:kinase activity"/>
    <property type="evidence" value="ECO:0007669"/>
    <property type="project" value="UniProtKB-UniRule"/>
</dbReference>
<proteinExistence type="inferred from homology"/>
<organism evidence="3 4">
    <name type="scientific">Puniceibacterium antarcticum</name>
    <dbReference type="NCBI Taxonomy" id="1206336"/>
    <lineage>
        <taxon>Bacteria</taxon>
        <taxon>Pseudomonadati</taxon>
        <taxon>Pseudomonadota</taxon>
        <taxon>Alphaproteobacteria</taxon>
        <taxon>Rhodobacterales</taxon>
        <taxon>Paracoccaceae</taxon>
        <taxon>Puniceibacterium</taxon>
    </lineage>
</organism>
<protein>
    <recommendedName>
        <fullName evidence="5">Aminoglycoside phosphotransferase domain-containing protein</fullName>
    </recommendedName>
</protein>
<comment type="similarity">
    <text evidence="1 2">Belongs to the fructosamine kinase family.</text>
</comment>
<dbReference type="EMBL" id="AWWI01000120">
    <property type="protein sequence ID" value="PIL18815.1"/>
    <property type="molecule type" value="Genomic_DNA"/>
</dbReference>
<dbReference type="Pfam" id="PF03881">
    <property type="entry name" value="Fructosamin_kin"/>
    <property type="match status" value="1"/>
</dbReference>
<dbReference type="Gene3D" id="3.30.200.20">
    <property type="entry name" value="Phosphorylase Kinase, domain 1"/>
    <property type="match status" value="1"/>
</dbReference>
<evidence type="ECO:0000256" key="1">
    <source>
        <dbReference type="ARBA" id="ARBA00009460"/>
    </source>
</evidence>
<evidence type="ECO:0008006" key="5">
    <source>
        <dbReference type="Google" id="ProtNLM"/>
    </source>
</evidence>
<comment type="caution">
    <text evidence="3">The sequence shown here is derived from an EMBL/GenBank/DDBJ whole genome shotgun (WGS) entry which is preliminary data.</text>
</comment>
<evidence type="ECO:0000256" key="2">
    <source>
        <dbReference type="PIRNR" id="PIRNR006221"/>
    </source>
</evidence>
<dbReference type="InterPro" id="IPR016477">
    <property type="entry name" value="Fructo-/Ketosamine-3-kinase"/>
</dbReference>
<dbReference type="Proteomes" id="UP000231259">
    <property type="component" value="Unassembled WGS sequence"/>
</dbReference>
<dbReference type="PANTHER" id="PTHR12149:SF8">
    <property type="entry name" value="PROTEIN-RIBULOSAMINE 3-KINASE"/>
    <property type="match status" value="1"/>
</dbReference>
<keyword evidence="2" id="KW-0808">Transferase</keyword>
<keyword evidence="2" id="KW-0418">Kinase</keyword>
<dbReference type="OrthoDB" id="5291879at2"/>
<dbReference type="RefSeq" id="WP_099912014.1">
    <property type="nucleotide sequence ID" value="NZ_AWWI01000120.1"/>
</dbReference>
<dbReference type="AlphaFoldDB" id="A0A2G8RB65"/>
<evidence type="ECO:0000313" key="3">
    <source>
        <dbReference type="EMBL" id="PIL18815.1"/>
    </source>
</evidence>
<dbReference type="Gene3D" id="3.90.1200.10">
    <property type="match status" value="1"/>
</dbReference>
<dbReference type="PANTHER" id="PTHR12149">
    <property type="entry name" value="FRUCTOSAMINE 3 KINASE-RELATED PROTEIN"/>
    <property type="match status" value="1"/>
</dbReference>
<dbReference type="SUPFAM" id="SSF56112">
    <property type="entry name" value="Protein kinase-like (PK-like)"/>
    <property type="match status" value="1"/>
</dbReference>